<feature type="transmembrane region" description="Helical" evidence="7">
    <location>
        <begin position="223"/>
        <end position="243"/>
    </location>
</feature>
<feature type="domain" description="Cation/H+ exchanger transmembrane" evidence="8">
    <location>
        <begin position="47"/>
        <end position="425"/>
    </location>
</feature>
<keyword evidence="10" id="KW-1185">Reference proteome</keyword>
<evidence type="ECO:0000256" key="3">
    <source>
        <dbReference type="ARBA" id="ARBA00022692"/>
    </source>
</evidence>
<evidence type="ECO:0000256" key="2">
    <source>
        <dbReference type="ARBA" id="ARBA00022448"/>
    </source>
</evidence>
<comment type="caution">
    <text evidence="9">The sequence shown here is derived from an EMBL/GenBank/DDBJ whole genome shotgun (WGS) entry which is preliminary data.</text>
</comment>
<keyword evidence="3 7" id="KW-0812">Transmembrane</keyword>
<feature type="transmembrane region" description="Helical" evidence="7">
    <location>
        <begin position="123"/>
        <end position="146"/>
    </location>
</feature>
<dbReference type="EMBL" id="JARIHO010000055">
    <property type="protein sequence ID" value="KAJ7319136.1"/>
    <property type="molecule type" value="Genomic_DNA"/>
</dbReference>
<dbReference type="AlphaFoldDB" id="A0AAD6ZEC5"/>
<sequence length="884" mass="94478">MAELRQAIRAVAKTSVISGANPSTYDLADPFKLWVIQVVIIIATTQLLALCMMRMRQPRVIAEFIGGVVLGPSVMGHIPGFTNAIFPAAGMPVLTGTSTIGLVLFLFLVGLEIDVRLLKRSARASTVIFVAGLVVPLGLGAGLGVGVYKEFVDSGENFGLFLLFTAVATGITAFPILCRILTDLQLLDTALGIVVLAAGIGNDVVGWILLALTIALVNASSGLTALYVLLASAGFAIFLLYPVRWGYVWLARRTGSLEEGSPTPFMMTMTLIMILSSAFFTDIIGVHPIFGGFLAGLVIPHENGFAISLVERIEDLVSSLLLPLFFTLSGLNTNLGLLNTGMTWAYIVIICVVEFASKFVTCGLAGYSIGFNWRESAAIGSLMSCKGVVELIVLNIGLQAKILDPRTFSMFVLAALILTFMTTPLTLFFHPARYRIHNRKSPAEVGSADREIAAGHRSSSKDEVISKFSIVLDKIEQLPSAMTLSQLFQTPCPPAPSSVSTSAEEKTIEHSLEVLPTLVRGPSHSGISVDAIRLIELTNRTSAVLKSQEADVLLHNDPVVSIFRTFGYLNQMVVSAAISVVGYEEFPDAIAQHAAEFGSQMVVLPWSRGAVLTEDAEEEGRTAGVRNPFDGIFHKAASQDQTNSIVYSDLIRKVLLRSTVDVALFVDRGMALKFSGAVADQHLFLPFIGGPDDRLALRFLVQLCANPRVHATVVWVDELADDKDGAASLTSRKAAGNTRLTAAVIDTVDSRQSTQTRLASETADRLLWDRFTDPSGLHNVGIASALSRIKFTRQQSAEPLHKIVELVQLESAKLTVGKNLMVIAGRSCRMAVESHKAELQKLGSSAGTSVAGAVSQTVGDVGAALVASGTGVSFFVLQASVSAS</sequence>
<keyword evidence="6 7" id="KW-0472">Membrane</keyword>
<proteinExistence type="predicted"/>
<evidence type="ECO:0000256" key="1">
    <source>
        <dbReference type="ARBA" id="ARBA00004141"/>
    </source>
</evidence>
<feature type="transmembrane region" description="Helical" evidence="7">
    <location>
        <begin position="190"/>
        <end position="217"/>
    </location>
</feature>
<dbReference type="Proteomes" id="UP001218218">
    <property type="component" value="Unassembled WGS sequence"/>
</dbReference>
<feature type="transmembrane region" description="Helical" evidence="7">
    <location>
        <begin position="84"/>
        <end position="111"/>
    </location>
</feature>
<dbReference type="InterPro" id="IPR050794">
    <property type="entry name" value="CPA2_transporter"/>
</dbReference>
<keyword evidence="4 7" id="KW-1133">Transmembrane helix</keyword>
<dbReference type="Gene3D" id="1.20.1530.20">
    <property type="match status" value="1"/>
</dbReference>
<feature type="transmembrane region" description="Helical" evidence="7">
    <location>
        <begin position="60"/>
        <end position="78"/>
    </location>
</feature>
<feature type="transmembrane region" description="Helical" evidence="7">
    <location>
        <begin position="410"/>
        <end position="430"/>
    </location>
</feature>
<evidence type="ECO:0000313" key="10">
    <source>
        <dbReference type="Proteomes" id="UP001218218"/>
    </source>
</evidence>
<dbReference type="GO" id="GO:0016020">
    <property type="term" value="C:membrane"/>
    <property type="evidence" value="ECO:0007669"/>
    <property type="project" value="UniProtKB-SubCell"/>
</dbReference>
<gene>
    <name evidence="9" type="ORF">DFH08DRAFT_789608</name>
</gene>
<organism evidence="9 10">
    <name type="scientific">Mycena albidolilacea</name>
    <dbReference type="NCBI Taxonomy" id="1033008"/>
    <lineage>
        <taxon>Eukaryota</taxon>
        <taxon>Fungi</taxon>
        <taxon>Dikarya</taxon>
        <taxon>Basidiomycota</taxon>
        <taxon>Agaricomycotina</taxon>
        <taxon>Agaricomycetes</taxon>
        <taxon>Agaricomycetidae</taxon>
        <taxon>Agaricales</taxon>
        <taxon>Marasmiineae</taxon>
        <taxon>Mycenaceae</taxon>
        <taxon>Mycena</taxon>
    </lineage>
</organism>
<name>A0AAD6ZEC5_9AGAR</name>
<evidence type="ECO:0000313" key="9">
    <source>
        <dbReference type="EMBL" id="KAJ7319136.1"/>
    </source>
</evidence>
<dbReference type="Pfam" id="PF00999">
    <property type="entry name" value="Na_H_Exchanger"/>
    <property type="match status" value="1"/>
</dbReference>
<comment type="subcellular location">
    <subcellularLocation>
        <location evidence="1">Membrane</location>
        <topology evidence="1">Multi-pass membrane protein</topology>
    </subcellularLocation>
</comment>
<dbReference type="InterPro" id="IPR038770">
    <property type="entry name" value="Na+/solute_symporter_sf"/>
</dbReference>
<feature type="transmembrane region" description="Helical" evidence="7">
    <location>
        <begin position="158"/>
        <end position="178"/>
    </location>
</feature>
<dbReference type="InterPro" id="IPR006153">
    <property type="entry name" value="Cation/H_exchanger_TM"/>
</dbReference>
<feature type="transmembrane region" description="Helical" evidence="7">
    <location>
        <begin position="377"/>
        <end position="398"/>
    </location>
</feature>
<dbReference type="PANTHER" id="PTHR32468:SF0">
    <property type="entry name" value="K(+)_H(+) ANTIPORTER 1"/>
    <property type="match status" value="1"/>
</dbReference>
<feature type="transmembrane region" description="Helical" evidence="7">
    <location>
        <begin position="317"/>
        <end position="338"/>
    </location>
</feature>
<feature type="transmembrane region" description="Helical" evidence="7">
    <location>
        <begin position="33"/>
        <end position="53"/>
    </location>
</feature>
<dbReference type="GO" id="GO:0015297">
    <property type="term" value="F:antiporter activity"/>
    <property type="evidence" value="ECO:0007669"/>
    <property type="project" value="InterPro"/>
</dbReference>
<protein>
    <submittedName>
        <fullName evidence="9">Cation/H+ exchanger</fullName>
    </submittedName>
</protein>
<evidence type="ECO:0000256" key="5">
    <source>
        <dbReference type="ARBA" id="ARBA00023065"/>
    </source>
</evidence>
<keyword evidence="2" id="KW-0813">Transport</keyword>
<reference evidence="9" key="1">
    <citation type="submission" date="2023-03" db="EMBL/GenBank/DDBJ databases">
        <title>Massive genome expansion in bonnet fungi (Mycena s.s.) driven by repeated elements and novel gene families across ecological guilds.</title>
        <authorList>
            <consortium name="Lawrence Berkeley National Laboratory"/>
            <person name="Harder C.B."/>
            <person name="Miyauchi S."/>
            <person name="Viragh M."/>
            <person name="Kuo A."/>
            <person name="Thoen E."/>
            <person name="Andreopoulos B."/>
            <person name="Lu D."/>
            <person name="Skrede I."/>
            <person name="Drula E."/>
            <person name="Henrissat B."/>
            <person name="Morin E."/>
            <person name="Kohler A."/>
            <person name="Barry K."/>
            <person name="LaButti K."/>
            <person name="Morin E."/>
            <person name="Salamov A."/>
            <person name="Lipzen A."/>
            <person name="Mereny Z."/>
            <person name="Hegedus B."/>
            <person name="Baldrian P."/>
            <person name="Stursova M."/>
            <person name="Weitz H."/>
            <person name="Taylor A."/>
            <person name="Grigoriev I.V."/>
            <person name="Nagy L.G."/>
            <person name="Martin F."/>
            <person name="Kauserud H."/>
        </authorList>
    </citation>
    <scope>NUCLEOTIDE SEQUENCE</scope>
    <source>
        <strain evidence="9">CBHHK002</strain>
    </source>
</reference>
<evidence type="ECO:0000259" key="8">
    <source>
        <dbReference type="Pfam" id="PF00999"/>
    </source>
</evidence>
<accession>A0AAD6ZEC5</accession>
<feature type="transmembrane region" description="Helical" evidence="7">
    <location>
        <begin position="344"/>
        <end position="365"/>
    </location>
</feature>
<evidence type="ECO:0000256" key="4">
    <source>
        <dbReference type="ARBA" id="ARBA00022989"/>
    </source>
</evidence>
<evidence type="ECO:0000256" key="6">
    <source>
        <dbReference type="ARBA" id="ARBA00023136"/>
    </source>
</evidence>
<dbReference type="PANTHER" id="PTHR32468">
    <property type="entry name" value="CATION/H + ANTIPORTER"/>
    <property type="match status" value="1"/>
</dbReference>
<keyword evidence="5" id="KW-0406">Ion transport</keyword>
<evidence type="ECO:0000256" key="7">
    <source>
        <dbReference type="SAM" id="Phobius"/>
    </source>
</evidence>
<dbReference type="GO" id="GO:1902600">
    <property type="term" value="P:proton transmembrane transport"/>
    <property type="evidence" value="ECO:0007669"/>
    <property type="project" value="InterPro"/>
</dbReference>